<reference evidence="10 11" key="1">
    <citation type="submission" date="2023-08" db="EMBL/GenBank/DDBJ databases">
        <title>Black Yeasts Isolated from many extreme environments.</title>
        <authorList>
            <person name="Coleine C."/>
            <person name="Stajich J.E."/>
            <person name="Selbmann L."/>
        </authorList>
    </citation>
    <scope>NUCLEOTIDE SEQUENCE [LARGE SCALE GENOMIC DNA]</scope>
    <source>
        <strain evidence="10 11">CCFEE 5935</strain>
    </source>
</reference>
<comment type="subcellular location">
    <subcellularLocation>
        <location evidence="1">Nucleus</location>
    </subcellularLocation>
</comment>
<evidence type="ECO:0000313" key="11">
    <source>
        <dbReference type="Proteomes" id="UP001337655"/>
    </source>
</evidence>
<dbReference type="PROSITE" id="PS00028">
    <property type="entry name" value="ZINC_FINGER_C2H2_1"/>
    <property type="match status" value="1"/>
</dbReference>
<evidence type="ECO:0000256" key="4">
    <source>
        <dbReference type="ARBA" id="ARBA00022833"/>
    </source>
</evidence>
<dbReference type="PROSITE" id="PS50157">
    <property type="entry name" value="ZINC_FINGER_C2H2_2"/>
    <property type="match status" value="1"/>
</dbReference>
<dbReference type="InterPro" id="IPR051061">
    <property type="entry name" value="Zinc_finger_trans_reg"/>
</dbReference>
<feature type="domain" description="C2H2-type" evidence="9">
    <location>
        <begin position="86"/>
        <end position="114"/>
    </location>
</feature>
<organism evidence="10 11">
    <name type="scientific">Saxophila tyrrhenica</name>
    <dbReference type="NCBI Taxonomy" id="1690608"/>
    <lineage>
        <taxon>Eukaryota</taxon>
        <taxon>Fungi</taxon>
        <taxon>Dikarya</taxon>
        <taxon>Ascomycota</taxon>
        <taxon>Pezizomycotina</taxon>
        <taxon>Dothideomycetes</taxon>
        <taxon>Dothideomycetidae</taxon>
        <taxon>Mycosphaerellales</taxon>
        <taxon>Extremaceae</taxon>
        <taxon>Saxophila</taxon>
    </lineage>
</organism>
<protein>
    <recommendedName>
        <fullName evidence="9">C2H2-type domain-containing protein</fullName>
    </recommendedName>
</protein>
<dbReference type="SMART" id="SM00355">
    <property type="entry name" value="ZnF_C2H2"/>
    <property type="match status" value="5"/>
</dbReference>
<proteinExistence type="predicted"/>
<keyword evidence="3 8" id="KW-0863">Zinc-finger</keyword>
<keyword evidence="6" id="KW-0804">Transcription</keyword>
<evidence type="ECO:0000259" key="9">
    <source>
        <dbReference type="PROSITE" id="PS50157"/>
    </source>
</evidence>
<keyword evidence="5" id="KW-0805">Transcription regulation</keyword>
<dbReference type="GeneID" id="89928626"/>
<accession>A0AAV9P4B1</accession>
<dbReference type="AlphaFoldDB" id="A0AAV9P4B1"/>
<dbReference type="GO" id="GO:0005634">
    <property type="term" value="C:nucleus"/>
    <property type="evidence" value="ECO:0007669"/>
    <property type="project" value="UniProtKB-SubCell"/>
</dbReference>
<dbReference type="PANTHER" id="PTHR46179:SF13">
    <property type="entry name" value="C2H2-TYPE DOMAIN-CONTAINING PROTEIN"/>
    <property type="match status" value="1"/>
</dbReference>
<dbReference type="PANTHER" id="PTHR46179">
    <property type="entry name" value="ZINC FINGER PROTEIN"/>
    <property type="match status" value="1"/>
</dbReference>
<dbReference type="Gene3D" id="3.30.160.60">
    <property type="entry name" value="Classic Zinc Finger"/>
    <property type="match status" value="1"/>
</dbReference>
<comment type="caution">
    <text evidence="10">The sequence shown here is derived from an EMBL/GenBank/DDBJ whole genome shotgun (WGS) entry which is preliminary data.</text>
</comment>
<keyword evidence="2" id="KW-0479">Metal-binding</keyword>
<evidence type="ECO:0000256" key="5">
    <source>
        <dbReference type="ARBA" id="ARBA00023015"/>
    </source>
</evidence>
<gene>
    <name evidence="10" type="ORF">LTR77_007290</name>
</gene>
<dbReference type="GO" id="GO:0008270">
    <property type="term" value="F:zinc ion binding"/>
    <property type="evidence" value="ECO:0007669"/>
    <property type="project" value="UniProtKB-KW"/>
</dbReference>
<evidence type="ECO:0000256" key="2">
    <source>
        <dbReference type="ARBA" id="ARBA00022723"/>
    </source>
</evidence>
<evidence type="ECO:0000256" key="7">
    <source>
        <dbReference type="ARBA" id="ARBA00023242"/>
    </source>
</evidence>
<keyword evidence="7" id="KW-0539">Nucleus</keyword>
<dbReference type="Proteomes" id="UP001337655">
    <property type="component" value="Unassembled WGS sequence"/>
</dbReference>
<evidence type="ECO:0000256" key="1">
    <source>
        <dbReference type="ARBA" id="ARBA00004123"/>
    </source>
</evidence>
<dbReference type="GO" id="GO:0006357">
    <property type="term" value="P:regulation of transcription by RNA polymerase II"/>
    <property type="evidence" value="ECO:0007669"/>
    <property type="project" value="TreeGrafter"/>
</dbReference>
<evidence type="ECO:0000256" key="3">
    <source>
        <dbReference type="ARBA" id="ARBA00022771"/>
    </source>
</evidence>
<dbReference type="EMBL" id="JAVRRT010000011">
    <property type="protein sequence ID" value="KAK5167591.1"/>
    <property type="molecule type" value="Genomic_DNA"/>
</dbReference>
<dbReference type="RefSeq" id="XP_064657297.1">
    <property type="nucleotide sequence ID" value="XM_064804527.1"/>
</dbReference>
<name>A0AAV9P4B1_9PEZI</name>
<evidence type="ECO:0000313" key="10">
    <source>
        <dbReference type="EMBL" id="KAK5167591.1"/>
    </source>
</evidence>
<evidence type="ECO:0000256" key="6">
    <source>
        <dbReference type="ARBA" id="ARBA00023163"/>
    </source>
</evidence>
<sequence>MAPVIMEEMDSPKLKVKCTYDDCMKHFETEKLMKKHKKDDPEHCYCKRCDVDCIDWEDLTLHKVKAMQPWLEGKMKDSPGEQPDHIECEFCGEDFKSFGGRRKHRDQYHPADQDITCPGCMLHFTRASQLIEHFEENKCPEIRHLDYERSVQQKFIMRLIMKDPEEYMRRLQGPEFSNTEQSTSGFDDERSELETLDGTEGGVGVLDIDDPDQMGGYRPLQPEVELINLRQSKAPTSTTSSNWPRLPGQAERSMTESLRKISVSSSTPSTDMSASAFAASITSRNLKYVFESYPPLSSVGSPGPCSSYAGDDDTASVATMNMSTASKPLARTTGATSQVLFKDAKPSNGNPAYWAKALEEREDSVVGHGSNLFKSRIWDPYAAEYNPKRFYNTLIEKYCCPIPDCDGVYDDAEYLGEHFKIAHLRIQFRCRRCLKLFKKASGLIAHCESAGGICKVKDTNEFNQMLDDYSGGFLTSESVKQPKIVKQTPSNAVVKPGQAANGVMGTKFSAVMPRIPEDASSKAGSWSSRA</sequence>
<keyword evidence="4" id="KW-0862">Zinc</keyword>
<dbReference type="InterPro" id="IPR013087">
    <property type="entry name" value="Znf_C2H2_type"/>
</dbReference>
<keyword evidence="11" id="KW-1185">Reference proteome</keyword>
<evidence type="ECO:0000256" key="8">
    <source>
        <dbReference type="PROSITE-ProRule" id="PRU00042"/>
    </source>
</evidence>